<organism evidence="1">
    <name type="scientific">Arundo donax</name>
    <name type="common">Giant reed</name>
    <name type="synonym">Donax arundinaceus</name>
    <dbReference type="NCBI Taxonomy" id="35708"/>
    <lineage>
        <taxon>Eukaryota</taxon>
        <taxon>Viridiplantae</taxon>
        <taxon>Streptophyta</taxon>
        <taxon>Embryophyta</taxon>
        <taxon>Tracheophyta</taxon>
        <taxon>Spermatophyta</taxon>
        <taxon>Magnoliopsida</taxon>
        <taxon>Liliopsida</taxon>
        <taxon>Poales</taxon>
        <taxon>Poaceae</taxon>
        <taxon>PACMAD clade</taxon>
        <taxon>Arundinoideae</taxon>
        <taxon>Arundineae</taxon>
        <taxon>Arundo</taxon>
    </lineage>
</organism>
<sequence>MRSLLRGYVGLNRCACVTSTNRAASGLASITHGQPRRYVLKISPYLFCLEAKKTLGSWE</sequence>
<evidence type="ECO:0000313" key="1">
    <source>
        <dbReference type="EMBL" id="JAD37218.1"/>
    </source>
</evidence>
<reference evidence="1" key="2">
    <citation type="journal article" date="2015" name="Data Brief">
        <title>Shoot transcriptome of the giant reed, Arundo donax.</title>
        <authorList>
            <person name="Barrero R.A."/>
            <person name="Guerrero F.D."/>
            <person name="Moolhuijzen P."/>
            <person name="Goolsby J.A."/>
            <person name="Tidwell J."/>
            <person name="Bellgard S.E."/>
            <person name="Bellgard M.I."/>
        </authorList>
    </citation>
    <scope>NUCLEOTIDE SEQUENCE</scope>
    <source>
        <tissue evidence="1">Shoot tissue taken approximately 20 cm above the soil surface</tissue>
    </source>
</reference>
<dbReference type="EMBL" id="GBRH01260677">
    <property type="protein sequence ID" value="JAD37218.1"/>
    <property type="molecule type" value="Transcribed_RNA"/>
</dbReference>
<name>A0A0A8ZHS1_ARUDO</name>
<protein>
    <submittedName>
        <fullName evidence="1">Uncharacterized protein</fullName>
    </submittedName>
</protein>
<accession>A0A0A8ZHS1</accession>
<proteinExistence type="predicted"/>
<dbReference type="AlphaFoldDB" id="A0A0A8ZHS1"/>
<reference evidence="1" key="1">
    <citation type="submission" date="2014-09" db="EMBL/GenBank/DDBJ databases">
        <authorList>
            <person name="Magalhaes I.L.F."/>
            <person name="Oliveira U."/>
            <person name="Santos F.R."/>
            <person name="Vidigal T.H.D.A."/>
            <person name="Brescovit A.D."/>
            <person name="Santos A.J."/>
        </authorList>
    </citation>
    <scope>NUCLEOTIDE SEQUENCE</scope>
    <source>
        <tissue evidence="1">Shoot tissue taken approximately 20 cm above the soil surface</tissue>
    </source>
</reference>